<reference evidence="4 5" key="1">
    <citation type="journal article" date="2015" name="Genome Announc.">
        <title>Expanding the biotechnology potential of lactobacilli through comparative genomics of 213 strains and associated genera.</title>
        <authorList>
            <person name="Sun Z."/>
            <person name="Harris H.M."/>
            <person name="McCann A."/>
            <person name="Guo C."/>
            <person name="Argimon S."/>
            <person name="Zhang W."/>
            <person name="Yang X."/>
            <person name="Jeffery I.B."/>
            <person name="Cooney J.C."/>
            <person name="Kagawa T.F."/>
            <person name="Liu W."/>
            <person name="Song Y."/>
            <person name="Salvetti E."/>
            <person name="Wrobel A."/>
            <person name="Rasinkangas P."/>
            <person name="Parkhill J."/>
            <person name="Rea M.C."/>
            <person name="O'Sullivan O."/>
            <person name="Ritari J."/>
            <person name="Douillard F.P."/>
            <person name="Paul Ross R."/>
            <person name="Yang R."/>
            <person name="Briner A.E."/>
            <person name="Felis G.E."/>
            <person name="de Vos W.M."/>
            <person name="Barrangou R."/>
            <person name="Klaenhammer T.R."/>
            <person name="Caufield P.W."/>
            <person name="Cui Y."/>
            <person name="Zhang H."/>
            <person name="O'Toole P.W."/>
        </authorList>
    </citation>
    <scope>NUCLEOTIDE SEQUENCE [LARGE SCALE GENOMIC DNA]</scope>
    <source>
        <strain evidence="4 5">DSM 20623</strain>
    </source>
</reference>
<dbReference type="Proteomes" id="UP000051658">
    <property type="component" value="Unassembled WGS sequence"/>
</dbReference>
<accession>A0A0R2HV59</accession>
<name>A0A0R2HV59_CARDV</name>
<evidence type="ECO:0000313" key="5">
    <source>
        <dbReference type="Proteomes" id="UP000051658"/>
    </source>
</evidence>
<keyword evidence="1" id="KW-1133">Transmembrane helix</keyword>
<dbReference type="InterPro" id="IPR018702">
    <property type="entry name" value="DUF2207"/>
</dbReference>
<dbReference type="InterPro" id="IPR048389">
    <property type="entry name" value="YciQ-like_C"/>
</dbReference>
<evidence type="ECO:0000259" key="3">
    <source>
        <dbReference type="Pfam" id="PF20990"/>
    </source>
</evidence>
<keyword evidence="1" id="KW-0472">Membrane</keyword>
<evidence type="ECO:0008006" key="6">
    <source>
        <dbReference type="Google" id="ProtNLM"/>
    </source>
</evidence>
<keyword evidence="1" id="KW-0812">Transmembrane</keyword>
<dbReference type="Pfam" id="PF09972">
    <property type="entry name" value="DUF2207"/>
    <property type="match status" value="1"/>
</dbReference>
<dbReference type="PATRIC" id="fig|1449336.4.peg.1833"/>
<proteinExistence type="predicted"/>
<sequence>MKNGGKKMKKYIVGLILIIGIGLSFPNNVNAERSYSIDQYNVDIQLQKDGSANYEERMLYQFDGTFNGVFYDLNLTGRRNDSSISDIEIRTQPFGGKETAPYTEDNSGKNNTYQLTKNNGIAKFKVFNQVTNEKQAVIYRYHLKNVVTNYEDIAELNQIVIGEEWQDTLNDVHITIHLPKGTKSDELRAWAHGSLNGSIKLANENTVQLTIKKNPANSPIEARVIFPTTITSENQNKVNTKQLNKILKSEKIAAEKATKERKMVMGISYGFAVLSVIILIFGSLHVRKVAGKKKFSIGVPEHLYDIPADITPAVMYHATTNQLPRTTDLTATIMDLVRKGQLTIEEIEIEIPIKRKNKKIEKTFLIEKVIPSKPAHLLEHEIYLQTWLIEKIGDGQKVTLKQIEDYGKKDVKKAEIFTKKYLNWQQKVKKASTNLGYIKSSSQKAFTLAMIYGGTLTLIGVSTIMTMLMLNGFYPIVAVIVVLAATIGFIQWIGYFPVRNLEGETALKQWASFKQMLQDVSNLKMADVGSLILWDHFLVYAISLGVSKEVIKALAVQFPQADLGTMNVGHYYLYGAAWNMGANGAFNSAFESSFTNAMGSAISNSSNAGGTGGGFSGGSSGGFGGGGGGAF</sequence>
<evidence type="ECO:0000256" key="1">
    <source>
        <dbReference type="SAM" id="Phobius"/>
    </source>
</evidence>
<feature type="transmembrane region" description="Helical" evidence="1">
    <location>
        <begin position="476"/>
        <end position="498"/>
    </location>
</feature>
<evidence type="ECO:0000259" key="2">
    <source>
        <dbReference type="Pfam" id="PF09972"/>
    </source>
</evidence>
<protein>
    <recommendedName>
        <fullName evidence="6">Integral membrane protein</fullName>
    </recommendedName>
</protein>
<dbReference type="AlphaFoldDB" id="A0A0R2HV59"/>
<dbReference type="Pfam" id="PF20990">
    <property type="entry name" value="DUF2207_C"/>
    <property type="match status" value="1"/>
</dbReference>
<feature type="domain" description="DUF2207" evidence="2">
    <location>
        <begin position="36"/>
        <end position="226"/>
    </location>
</feature>
<gene>
    <name evidence="4" type="ORF">IV74_GL001798</name>
</gene>
<keyword evidence="5" id="KW-1185">Reference proteome</keyword>
<dbReference type="eggNOG" id="COG4907">
    <property type="taxonomic scope" value="Bacteria"/>
</dbReference>
<dbReference type="EMBL" id="JQBS01000035">
    <property type="protein sequence ID" value="KRN54220.1"/>
    <property type="molecule type" value="Genomic_DNA"/>
</dbReference>
<feature type="domain" description="Predicted membrane protein YciQ-like C-terminal" evidence="3">
    <location>
        <begin position="300"/>
        <end position="554"/>
    </location>
</feature>
<evidence type="ECO:0000313" key="4">
    <source>
        <dbReference type="EMBL" id="KRN54220.1"/>
    </source>
</evidence>
<comment type="caution">
    <text evidence="4">The sequence shown here is derived from an EMBL/GenBank/DDBJ whole genome shotgun (WGS) entry which is preliminary data.</text>
</comment>
<feature type="transmembrane region" description="Helical" evidence="1">
    <location>
        <begin position="263"/>
        <end position="284"/>
    </location>
</feature>
<feature type="transmembrane region" description="Helical" evidence="1">
    <location>
        <begin position="445"/>
        <end position="470"/>
    </location>
</feature>
<organism evidence="4 5">
    <name type="scientific">Carnobacterium divergens DSM 20623</name>
    <dbReference type="NCBI Taxonomy" id="1449336"/>
    <lineage>
        <taxon>Bacteria</taxon>
        <taxon>Bacillati</taxon>
        <taxon>Bacillota</taxon>
        <taxon>Bacilli</taxon>
        <taxon>Lactobacillales</taxon>
        <taxon>Carnobacteriaceae</taxon>
        <taxon>Carnobacterium</taxon>
    </lineage>
</organism>